<dbReference type="SMART" id="SM00260">
    <property type="entry name" value="CheW"/>
    <property type="match status" value="1"/>
</dbReference>
<dbReference type="GO" id="GO:0006935">
    <property type="term" value="P:chemotaxis"/>
    <property type="evidence" value="ECO:0007669"/>
    <property type="project" value="InterPro"/>
</dbReference>
<evidence type="ECO:0000313" key="3">
    <source>
        <dbReference type="Proteomes" id="UP000575083"/>
    </source>
</evidence>
<dbReference type="GO" id="GO:0007165">
    <property type="term" value="P:signal transduction"/>
    <property type="evidence" value="ECO:0007669"/>
    <property type="project" value="InterPro"/>
</dbReference>
<dbReference type="SUPFAM" id="SSF50341">
    <property type="entry name" value="CheW-like"/>
    <property type="match status" value="1"/>
</dbReference>
<dbReference type="Pfam" id="PF01584">
    <property type="entry name" value="CheW"/>
    <property type="match status" value="1"/>
</dbReference>
<reference evidence="2 3" key="1">
    <citation type="submission" date="2020-08" db="EMBL/GenBank/DDBJ databases">
        <title>Functional genomics of gut bacteria from endangered species of beetles.</title>
        <authorList>
            <person name="Carlos-Shanley C."/>
        </authorList>
    </citation>
    <scope>NUCLEOTIDE SEQUENCE [LARGE SCALE GENOMIC DNA]</scope>
    <source>
        <strain evidence="2 3">S00198</strain>
    </source>
</reference>
<dbReference type="InterPro" id="IPR039315">
    <property type="entry name" value="CheW"/>
</dbReference>
<dbReference type="Proteomes" id="UP000575083">
    <property type="component" value="Unassembled WGS sequence"/>
</dbReference>
<organism evidence="2 3">
    <name type="scientific">Acidovorax soli</name>
    <dbReference type="NCBI Taxonomy" id="592050"/>
    <lineage>
        <taxon>Bacteria</taxon>
        <taxon>Pseudomonadati</taxon>
        <taxon>Pseudomonadota</taxon>
        <taxon>Betaproteobacteria</taxon>
        <taxon>Burkholderiales</taxon>
        <taxon>Comamonadaceae</taxon>
        <taxon>Acidovorax</taxon>
    </lineage>
</organism>
<feature type="domain" description="CheW-like" evidence="1">
    <location>
        <begin position="10"/>
        <end position="151"/>
    </location>
</feature>
<dbReference type="PANTHER" id="PTHR22617">
    <property type="entry name" value="CHEMOTAXIS SENSOR HISTIDINE KINASE-RELATED"/>
    <property type="match status" value="1"/>
</dbReference>
<protein>
    <submittedName>
        <fullName evidence="2">Chemotaxis-related protein WspB</fullName>
    </submittedName>
</protein>
<keyword evidence="3" id="KW-1185">Reference proteome</keyword>
<accession>A0A7X0UBL3</accession>
<dbReference type="Gene3D" id="2.40.50.180">
    <property type="entry name" value="CheA-289, Domain 4"/>
    <property type="match status" value="1"/>
</dbReference>
<dbReference type="InterPro" id="IPR002545">
    <property type="entry name" value="CheW-lke_dom"/>
</dbReference>
<evidence type="ECO:0000313" key="2">
    <source>
        <dbReference type="EMBL" id="MBB6562228.1"/>
    </source>
</evidence>
<evidence type="ECO:0000259" key="1">
    <source>
        <dbReference type="PROSITE" id="PS50851"/>
    </source>
</evidence>
<comment type="caution">
    <text evidence="2">The sequence shown here is derived from an EMBL/GenBank/DDBJ whole genome shotgun (WGS) entry which is preliminary data.</text>
</comment>
<dbReference type="Gene3D" id="2.30.30.40">
    <property type="entry name" value="SH3 Domains"/>
    <property type="match status" value="1"/>
</dbReference>
<dbReference type="AlphaFoldDB" id="A0A7X0UBL3"/>
<sequence>MDSIAAQERDPLHLLFSLGADRYALAASAVREVLPLQRLKQVPEAPPWVAGLLTHRGEVIPVLDLCQRVLGRAARQSINTRLVLLQYSPAHTLGLVLEQANQVQRLPVQAQRSMGLAAGGAYLGAVQTQGAAGTGTIQHIAIDGLLPPDVASLLFPSAGTAP</sequence>
<dbReference type="InterPro" id="IPR036061">
    <property type="entry name" value="CheW-like_dom_sf"/>
</dbReference>
<dbReference type="PANTHER" id="PTHR22617:SF43">
    <property type="entry name" value="PROTEIN PILI"/>
    <property type="match status" value="1"/>
</dbReference>
<dbReference type="RefSeq" id="WP_184862019.1">
    <property type="nucleotide sequence ID" value="NZ_JACHLK010000011.1"/>
</dbReference>
<dbReference type="EMBL" id="JACHLK010000011">
    <property type="protein sequence ID" value="MBB6562228.1"/>
    <property type="molecule type" value="Genomic_DNA"/>
</dbReference>
<name>A0A7X0UBL3_9BURK</name>
<proteinExistence type="predicted"/>
<dbReference type="GO" id="GO:0005829">
    <property type="term" value="C:cytosol"/>
    <property type="evidence" value="ECO:0007669"/>
    <property type="project" value="TreeGrafter"/>
</dbReference>
<dbReference type="PROSITE" id="PS50851">
    <property type="entry name" value="CHEW"/>
    <property type="match status" value="1"/>
</dbReference>
<gene>
    <name evidence="2" type="ORF">HNP48_004937</name>
</gene>